<accession>A0A2W5R6E3</accession>
<protein>
    <submittedName>
        <fullName evidence="2">Uncharacterized protein</fullName>
    </submittedName>
</protein>
<evidence type="ECO:0000256" key="1">
    <source>
        <dbReference type="SAM" id="Phobius"/>
    </source>
</evidence>
<reference evidence="2 3" key="1">
    <citation type="submission" date="2017-08" db="EMBL/GenBank/DDBJ databases">
        <title>Infants hospitalized years apart are colonized by the same room-sourced microbial strains.</title>
        <authorList>
            <person name="Brooks B."/>
            <person name="Olm M.R."/>
            <person name="Firek B.A."/>
            <person name="Baker R."/>
            <person name="Thomas B.C."/>
            <person name="Morowitz M.J."/>
            <person name="Banfield J.F."/>
        </authorList>
    </citation>
    <scope>NUCLEOTIDE SEQUENCE [LARGE SCALE GENOMIC DNA]</scope>
    <source>
        <strain evidence="2">S2_005_001_R2_27</strain>
    </source>
</reference>
<gene>
    <name evidence="2" type="ORF">DI549_02365</name>
</gene>
<dbReference type="EMBL" id="QFQD01000004">
    <property type="protein sequence ID" value="PZQ85256.1"/>
    <property type="molecule type" value="Genomic_DNA"/>
</dbReference>
<dbReference type="AlphaFoldDB" id="A0A2W5R6E3"/>
<keyword evidence="1" id="KW-0472">Membrane</keyword>
<evidence type="ECO:0000313" key="3">
    <source>
        <dbReference type="Proteomes" id="UP000248887"/>
    </source>
</evidence>
<feature type="transmembrane region" description="Helical" evidence="1">
    <location>
        <begin position="87"/>
        <end position="107"/>
    </location>
</feature>
<evidence type="ECO:0000313" key="2">
    <source>
        <dbReference type="EMBL" id="PZQ85256.1"/>
    </source>
</evidence>
<keyword evidence="1" id="KW-1133">Transmembrane helix</keyword>
<feature type="transmembrane region" description="Helical" evidence="1">
    <location>
        <begin position="119"/>
        <end position="140"/>
    </location>
</feature>
<feature type="transmembrane region" description="Helical" evidence="1">
    <location>
        <begin position="54"/>
        <end position="80"/>
    </location>
</feature>
<sequence length="173" mass="18278">MDNLLRFLIRLLVVPLGVVAGMIATMGVVIFGYWRVGDLLAGNDEVQAAALFETMVAASLLLMAIVLMMWAIAAIGILFAEAFAIRSWMFHTANGAVSAWIAAQLFPPYPDTPVPFDDTLLYVLGAGLAGGLVYWLVAGWSAGFWKPLGRALPPANPPVVPPSAEPPAASSAP</sequence>
<proteinExistence type="predicted"/>
<comment type="caution">
    <text evidence="2">The sequence shown here is derived from an EMBL/GenBank/DDBJ whole genome shotgun (WGS) entry which is preliminary data.</text>
</comment>
<keyword evidence="1" id="KW-0812">Transmembrane</keyword>
<organism evidence="2 3">
    <name type="scientific">Ancylobacter novellus</name>
    <name type="common">Thiobacillus novellus</name>
    <dbReference type="NCBI Taxonomy" id="921"/>
    <lineage>
        <taxon>Bacteria</taxon>
        <taxon>Pseudomonadati</taxon>
        <taxon>Pseudomonadota</taxon>
        <taxon>Alphaproteobacteria</taxon>
        <taxon>Hyphomicrobiales</taxon>
        <taxon>Xanthobacteraceae</taxon>
        <taxon>Ancylobacter</taxon>
    </lineage>
</organism>
<dbReference type="Proteomes" id="UP000248887">
    <property type="component" value="Unassembled WGS sequence"/>
</dbReference>
<name>A0A2W5R6E3_ANCNO</name>
<feature type="transmembrane region" description="Helical" evidence="1">
    <location>
        <begin position="7"/>
        <end position="34"/>
    </location>
</feature>